<keyword evidence="1" id="KW-0479">Metal-binding</keyword>
<dbReference type="SUPFAM" id="SSF57756">
    <property type="entry name" value="Retrovirus zinc finger-like domains"/>
    <property type="match status" value="1"/>
</dbReference>
<feature type="region of interest" description="Disordered" evidence="2">
    <location>
        <begin position="676"/>
        <end position="707"/>
    </location>
</feature>
<evidence type="ECO:0000259" key="4">
    <source>
        <dbReference type="PROSITE" id="PS50994"/>
    </source>
</evidence>
<evidence type="ECO:0000256" key="1">
    <source>
        <dbReference type="PROSITE-ProRule" id="PRU00047"/>
    </source>
</evidence>
<dbReference type="GO" id="GO:0015074">
    <property type="term" value="P:DNA integration"/>
    <property type="evidence" value="ECO:0007669"/>
    <property type="project" value="InterPro"/>
</dbReference>
<dbReference type="PANTHER" id="PTHR42648:SF21">
    <property type="entry name" value="CYSTEINE-RICH RLK (RECEPTOR-LIKE PROTEIN KINASE) 8"/>
    <property type="match status" value="1"/>
</dbReference>
<feature type="compositionally biased region" description="Basic and acidic residues" evidence="2">
    <location>
        <begin position="967"/>
        <end position="977"/>
    </location>
</feature>
<feature type="region of interest" description="Disordered" evidence="2">
    <location>
        <begin position="53"/>
        <end position="79"/>
    </location>
</feature>
<feature type="region of interest" description="Disordered" evidence="2">
    <location>
        <begin position="967"/>
        <end position="1020"/>
    </location>
</feature>
<evidence type="ECO:0000256" key="2">
    <source>
        <dbReference type="SAM" id="MobiDB-lite"/>
    </source>
</evidence>
<sequence length="1186" mass="135116">MGYLHGINNAIKVTLFDVIKDSDKTQSVSSGHSTHLQDIEGNTQVAIKGFHSPLNEGTHKSKPFLEGKPTDVKDPGETNNPLVWDRLPLILMMVLAPNLYLKGQTSTPKTQEETHNLLMGQPKALVTYQSGVGTGYHVDKTQSTRFEVSNPDYNKGKTSYEVKPDTDTLILTIFADIQALLGDYEDELKDDSNEELLEAGEEMDEELLQNLQGFSKVLYAQVAEDNWEKHEEVVASYADLKWSVDDFHATTFKQYENTVAALRNYERILDRVKTDHVTGLNRILNNLQEVQTVVKKDLAHKKKGLEAAKAYTKISTNLIELLTMSFSTPSSSVPKTTLAIIGGLTTVEGGGRVQLTLLLPQLTDLIVEVQVSQPKSPSDTTPKHDRGKRIARDTNESPPKLVKASTKVRLDPDTPGLIPFEINGELYHLTNEEIQAHIEIKDSKGGQEFIKIHDPEIKVHNREHMEKLKKARQLRKKMIEQYRWTTTSKNESIDSAFARFSTIITSLKALDEGYSSKNYVRKFLRTLHPKWRENVTAIEESKDLTSLSLDELIENLKVHEMIDLNLLLRSKVCVFRHIPMIIKKDSKIVKAKGEMRSLALKANKESSDEECLNFGSEDEEYAMAVRDFKKLFKRRGRFLRQPRNDKKTFQRSRDDKNGKSHRNCFRCGDPNHLIGECPKSPKEKDQRAFVGGSWSDNGEEDDEKDKDETCLMAQASSDVRSESSYFSDENSSIDDFVLDRNRKLFSTYKAYNGGNLIFGSNLRGNIIGKGTISHGSLKIANAERLAHLNMRLIQSLASKELVKNLSKLKFDQHFCDSCKIRKQAHVCHKAKKVVPTTRCLELLHMDLFGPFVVRSYSGNLYTLVIVDDYFRYTWTRFLKNKTEAFEQFKIFSRKIQNQLGCSIVSIRTDHDREFDIKVQFGEFCNDNGITHNFSASRTPQLNGVSPELSNDRYDVYNRVIYPLTARQEQKTRKDYGTRRGRSSTSSSSAFGQPSFSHPNDDDDGNDEGTSRASAPSPSRFVNSLSNDISQIFSNPRNVDPHIESFYTRQTKILNRQVQFRDEQRGGIRSIRKRIKNLLRGKKKKAMVLMVEHNRREHLIRRFAERGNEPDPPDVKIASLKQRIQDLEFPQLQQDSSAEEAKTESNVWDDGSEDVNPFGEGNIGFHDDHYDNPLLTKNKTYYQGYIG</sequence>
<evidence type="ECO:0000259" key="3">
    <source>
        <dbReference type="PROSITE" id="PS50158"/>
    </source>
</evidence>
<protein>
    <submittedName>
        <fullName evidence="5">Retrovirus-related Pol polyprotein from transposon TNT 1-94</fullName>
    </submittedName>
</protein>
<dbReference type="PROSITE" id="PS50158">
    <property type="entry name" value="ZF_CCHC"/>
    <property type="match status" value="1"/>
</dbReference>
<organism evidence="5">
    <name type="scientific">Tanacetum cinerariifolium</name>
    <name type="common">Dalmatian daisy</name>
    <name type="synonym">Chrysanthemum cinerariifolium</name>
    <dbReference type="NCBI Taxonomy" id="118510"/>
    <lineage>
        <taxon>Eukaryota</taxon>
        <taxon>Viridiplantae</taxon>
        <taxon>Streptophyta</taxon>
        <taxon>Embryophyta</taxon>
        <taxon>Tracheophyta</taxon>
        <taxon>Spermatophyta</taxon>
        <taxon>Magnoliopsida</taxon>
        <taxon>eudicotyledons</taxon>
        <taxon>Gunneridae</taxon>
        <taxon>Pentapetalae</taxon>
        <taxon>asterids</taxon>
        <taxon>campanulids</taxon>
        <taxon>Asterales</taxon>
        <taxon>Asteraceae</taxon>
        <taxon>Asteroideae</taxon>
        <taxon>Anthemideae</taxon>
        <taxon>Anthemidinae</taxon>
        <taxon>Tanacetum</taxon>
    </lineage>
</organism>
<dbReference type="InterPro" id="IPR036875">
    <property type="entry name" value="Znf_CCHC_sf"/>
</dbReference>
<dbReference type="InterPro" id="IPR012337">
    <property type="entry name" value="RNaseH-like_sf"/>
</dbReference>
<dbReference type="Gene3D" id="3.30.420.10">
    <property type="entry name" value="Ribonuclease H-like superfamily/Ribonuclease H"/>
    <property type="match status" value="1"/>
</dbReference>
<proteinExistence type="predicted"/>
<feature type="compositionally biased region" description="Polar residues" evidence="2">
    <location>
        <begin position="371"/>
        <end position="380"/>
    </location>
</feature>
<feature type="compositionally biased region" description="Polar residues" evidence="2">
    <location>
        <begin position="1010"/>
        <end position="1020"/>
    </location>
</feature>
<dbReference type="Pfam" id="PF00665">
    <property type="entry name" value="rve"/>
    <property type="match status" value="1"/>
</dbReference>
<evidence type="ECO:0000313" key="5">
    <source>
        <dbReference type="EMBL" id="GEU77598.1"/>
    </source>
</evidence>
<dbReference type="AlphaFoldDB" id="A0A6L2MUC0"/>
<dbReference type="PANTHER" id="PTHR42648">
    <property type="entry name" value="TRANSPOSASE, PUTATIVE-RELATED"/>
    <property type="match status" value="1"/>
</dbReference>
<gene>
    <name evidence="5" type="ORF">Tci_049576</name>
</gene>
<dbReference type="EMBL" id="BKCJ010007505">
    <property type="protein sequence ID" value="GEU77598.1"/>
    <property type="molecule type" value="Genomic_DNA"/>
</dbReference>
<feature type="compositionally biased region" description="Basic and acidic residues" evidence="2">
    <location>
        <begin position="381"/>
        <end position="395"/>
    </location>
</feature>
<feature type="compositionally biased region" description="Basic and acidic residues" evidence="2">
    <location>
        <begin position="57"/>
        <end position="76"/>
    </location>
</feature>
<feature type="domain" description="CCHC-type" evidence="3">
    <location>
        <begin position="664"/>
        <end position="679"/>
    </location>
</feature>
<accession>A0A6L2MUC0</accession>
<dbReference type="GO" id="GO:0008270">
    <property type="term" value="F:zinc ion binding"/>
    <property type="evidence" value="ECO:0007669"/>
    <property type="project" value="UniProtKB-KW"/>
</dbReference>
<dbReference type="GO" id="GO:0003676">
    <property type="term" value="F:nucleic acid binding"/>
    <property type="evidence" value="ECO:0007669"/>
    <property type="project" value="InterPro"/>
</dbReference>
<dbReference type="InterPro" id="IPR039537">
    <property type="entry name" value="Retrotran_Ty1/copia-like"/>
</dbReference>
<name>A0A6L2MUC0_TANCI</name>
<dbReference type="InterPro" id="IPR001584">
    <property type="entry name" value="Integrase_cat-core"/>
</dbReference>
<dbReference type="Pfam" id="PF14223">
    <property type="entry name" value="Retrotran_gag_2"/>
    <property type="match status" value="1"/>
</dbReference>
<dbReference type="SUPFAM" id="SSF53098">
    <property type="entry name" value="Ribonuclease H-like"/>
    <property type="match status" value="1"/>
</dbReference>
<dbReference type="InterPro" id="IPR036397">
    <property type="entry name" value="RNaseH_sf"/>
</dbReference>
<keyword evidence="1" id="KW-0862">Zinc</keyword>
<feature type="region of interest" description="Disordered" evidence="2">
    <location>
        <begin position="371"/>
        <end position="402"/>
    </location>
</feature>
<reference evidence="5" key="1">
    <citation type="journal article" date="2019" name="Sci. Rep.">
        <title>Draft genome of Tanacetum cinerariifolium, the natural source of mosquito coil.</title>
        <authorList>
            <person name="Yamashiro T."/>
            <person name="Shiraishi A."/>
            <person name="Satake H."/>
            <person name="Nakayama K."/>
        </authorList>
    </citation>
    <scope>NUCLEOTIDE SEQUENCE</scope>
</reference>
<feature type="domain" description="Integrase catalytic" evidence="4">
    <location>
        <begin position="831"/>
        <end position="948"/>
    </location>
</feature>
<feature type="region of interest" description="Disordered" evidence="2">
    <location>
        <begin position="1129"/>
        <end position="1150"/>
    </location>
</feature>
<dbReference type="PROSITE" id="PS50994">
    <property type="entry name" value="INTEGRASE"/>
    <property type="match status" value="1"/>
</dbReference>
<comment type="caution">
    <text evidence="5">The sequence shown here is derived from an EMBL/GenBank/DDBJ whole genome shotgun (WGS) entry which is preliminary data.</text>
</comment>
<keyword evidence="1" id="KW-0863">Zinc-finger</keyword>
<dbReference type="InterPro" id="IPR001878">
    <property type="entry name" value="Znf_CCHC"/>
</dbReference>